<name>A0ABT0J1Y8_9MICO</name>
<dbReference type="SUPFAM" id="SSF82866">
    <property type="entry name" value="Multidrug efflux transporter AcrB transmembrane domain"/>
    <property type="match status" value="1"/>
</dbReference>
<keyword evidence="4 9" id="KW-0812">Transmembrane</keyword>
<comment type="caution">
    <text evidence="14">The sequence shown here is derived from an EMBL/GenBank/DDBJ whole genome shotgun (WGS) entry which is preliminary data.</text>
</comment>
<dbReference type="Gene3D" id="3.30.1360.200">
    <property type="match status" value="1"/>
</dbReference>
<feature type="transmembrane region" description="Helical" evidence="9">
    <location>
        <begin position="515"/>
        <end position="532"/>
    </location>
</feature>
<dbReference type="InterPro" id="IPR005791">
    <property type="entry name" value="SecD"/>
</dbReference>
<feature type="transmembrane region" description="Helical" evidence="9">
    <location>
        <begin position="411"/>
        <end position="428"/>
    </location>
</feature>
<evidence type="ECO:0000259" key="12">
    <source>
        <dbReference type="Pfam" id="PF21760"/>
    </source>
</evidence>
<dbReference type="NCBIfam" id="TIGR00916">
    <property type="entry name" value="2A0604s01"/>
    <property type="match status" value="1"/>
</dbReference>
<keyword evidence="6 9" id="KW-1133">Transmembrane helix</keyword>
<evidence type="ECO:0000256" key="2">
    <source>
        <dbReference type="ARBA" id="ARBA00022448"/>
    </source>
</evidence>
<keyword evidence="8 9" id="KW-0472">Membrane</keyword>
<feature type="transmembrane region" description="Helical" evidence="9">
    <location>
        <begin position="463"/>
        <end position="486"/>
    </location>
</feature>
<keyword evidence="7 9" id="KW-0811">Translocation</keyword>
<comment type="caution">
    <text evidence="9">Lacks conserved residue(s) required for the propagation of feature annotation.</text>
</comment>
<evidence type="ECO:0000256" key="5">
    <source>
        <dbReference type="ARBA" id="ARBA00022927"/>
    </source>
</evidence>
<feature type="domain" description="Protein export membrane protein SecD/SecF C-terminal" evidence="11">
    <location>
        <begin position="390"/>
        <end position="562"/>
    </location>
</feature>
<dbReference type="PANTHER" id="PTHR30081:SF1">
    <property type="entry name" value="PROTEIN TRANSLOCASE SUBUNIT SECD"/>
    <property type="match status" value="1"/>
</dbReference>
<feature type="transmembrane region" description="Helical" evidence="9">
    <location>
        <begin position="538"/>
        <end position="557"/>
    </location>
</feature>
<evidence type="ECO:0000256" key="9">
    <source>
        <dbReference type="HAMAP-Rule" id="MF_01463"/>
    </source>
</evidence>
<evidence type="ECO:0000256" key="3">
    <source>
        <dbReference type="ARBA" id="ARBA00022475"/>
    </source>
</evidence>
<feature type="compositionally biased region" description="Polar residues" evidence="10">
    <location>
        <begin position="698"/>
        <end position="707"/>
    </location>
</feature>
<proteinExistence type="inferred from homology"/>
<feature type="compositionally biased region" description="Low complexity" evidence="10">
    <location>
        <begin position="148"/>
        <end position="162"/>
    </location>
</feature>
<dbReference type="InterPro" id="IPR048631">
    <property type="entry name" value="SecD_1st"/>
</dbReference>
<evidence type="ECO:0000256" key="4">
    <source>
        <dbReference type="ARBA" id="ARBA00022692"/>
    </source>
</evidence>
<dbReference type="RefSeq" id="WP_416343343.1">
    <property type="nucleotide sequence ID" value="NZ_JALQCY010000002.1"/>
</dbReference>
<dbReference type="InterPro" id="IPR054384">
    <property type="entry name" value="SecDF_P1_head"/>
</dbReference>
<dbReference type="Pfam" id="PF21760">
    <property type="entry name" value="SecD_1st"/>
    <property type="match status" value="1"/>
</dbReference>
<organism evidence="14 15">
    <name type="scientific">Isoptericola peretonis</name>
    <dbReference type="NCBI Taxonomy" id="2918523"/>
    <lineage>
        <taxon>Bacteria</taxon>
        <taxon>Bacillati</taxon>
        <taxon>Actinomycetota</taxon>
        <taxon>Actinomycetes</taxon>
        <taxon>Micrococcales</taxon>
        <taxon>Promicromonosporaceae</taxon>
        <taxon>Isoptericola</taxon>
    </lineage>
</organism>
<feature type="domain" description="SecDF P1 head subdomain" evidence="13">
    <location>
        <begin position="274"/>
        <end position="389"/>
    </location>
</feature>
<comment type="subcellular location">
    <subcellularLocation>
        <location evidence="1 9">Cell membrane</location>
        <topology evidence="1 9">Multi-pass membrane protein</topology>
    </subcellularLocation>
</comment>
<keyword evidence="15" id="KW-1185">Reference proteome</keyword>
<evidence type="ECO:0000256" key="6">
    <source>
        <dbReference type="ARBA" id="ARBA00022989"/>
    </source>
</evidence>
<comment type="function">
    <text evidence="9">Part of the Sec protein translocase complex. Interacts with the SecYEG preprotein conducting channel. SecDF uses the proton motive force (PMF) to complete protein translocation after the ATP-dependent function of SecA.</text>
</comment>
<dbReference type="InterPro" id="IPR048634">
    <property type="entry name" value="SecD_SecF_C"/>
</dbReference>
<dbReference type="InterPro" id="IPR055344">
    <property type="entry name" value="SecD_SecF_C_bact"/>
</dbReference>
<dbReference type="EMBL" id="JALQCY010000002">
    <property type="protein sequence ID" value="MCK9793498.1"/>
    <property type="molecule type" value="Genomic_DNA"/>
</dbReference>
<gene>
    <name evidence="9 14" type="primary">secD</name>
    <name evidence="14" type="ORF">M1843_07055</name>
</gene>
<sequence>MANSRTKRSRPVRTLVVFTILTIVLPFLALGAGVFWDAKSDDNPDGASLAPGLALDLQGGTQLILKADTTDGSEVTSETIDESINVIRQRIDSSGVSEAEITAQGSQNIVVGIPGEVSQETIDLISQPAQMRFRPVLTYAAGVPTPEPSASPSAGGDAAPDGAGDDAAADEDADTSPSGKSAGAPVSVDADTDPSATPTATATSGDDASAEPSPSPTPAEGDVSELTDPSDLAQITPEIQQEFEQLDCTDPANLQGGGGDDPDATLVTCSEDGQLKYVLGPMEVDGVHISSASSGLVPGPNGTTTNEWGVFLNFDSEGTVEFRQTTTRLQSLEAPRNQFAIVLDGLVVSAPSLDPGVIISDGQATISGSFTRDSAATLANQLSFGALPVQYTVESQEVISATLGSEQLRNGMIAGLIGLALVVVYSLMQYRTLGLLTVASLVVAGVMTYVAIALLSWGMGYRLSLAGVAGLIVAIGFTADSFIVYFERIRDELRDGRTLSYAVERGWSRARRTVLAAKAVNLISAIILYFLAVGGVQGFAFTLGLTTIIDVAVVFWFTHPMMEVLTKIPFFRDGHLWSGLSPERLRAGSGPRYVGAGRVRAPEPAVAGAAPAAAGAGTPETARTVVAEPADPAVRDASAASPEPVRTGARDAAGPPDDVSGRRLTIAERRAAERRAAAAGADPGPGAAPGAGPDSVTEDGTSPSATGENEESR</sequence>
<dbReference type="Pfam" id="PF22599">
    <property type="entry name" value="SecDF_P1_head"/>
    <property type="match status" value="1"/>
</dbReference>
<feature type="compositionally biased region" description="Low complexity" evidence="10">
    <location>
        <begin position="677"/>
        <end position="694"/>
    </location>
</feature>
<feature type="compositionally biased region" description="Basic and acidic residues" evidence="10">
    <location>
        <begin position="659"/>
        <end position="676"/>
    </location>
</feature>
<keyword evidence="3 9" id="KW-1003">Cell membrane</keyword>
<evidence type="ECO:0000256" key="7">
    <source>
        <dbReference type="ARBA" id="ARBA00023010"/>
    </source>
</evidence>
<dbReference type="PANTHER" id="PTHR30081">
    <property type="entry name" value="PROTEIN-EXPORT MEMBRANE PROTEIN SEC"/>
    <property type="match status" value="1"/>
</dbReference>
<feature type="domain" description="Protein translocase subunit SecDF P1" evidence="12">
    <location>
        <begin position="80"/>
        <end position="136"/>
    </location>
</feature>
<feature type="region of interest" description="Disordered" evidence="10">
    <location>
        <begin position="629"/>
        <end position="713"/>
    </location>
</feature>
<dbReference type="Pfam" id="PF02355">
    <property type="entry name" value="SecD_SecF_C"/>
    <property type="match status" value="1"/>
</dbReference>
<evidence type="ECO:0000256" key="8">
    <source>
        <dbReference type="ARBA" id="ARBA00023136"/>
    </source>
</evidence>
<reference evidence="14 15" key="1">
    <citation type="submission" date="2022-02" db="EMBL/GenBank/DDBJ databases">
        <title>The car tank lid bacteriome: a reservoir of bacteria with potential in bioremediation of fuel.</title>
        <authorList>
            <person name="Vidal-Verdu A."/>
            <person name="Gomez-Martinez D."/>
            <person name="Latorre-Perez A."/>
            <person name="Pereto J."/>
            <person name="Porcar M."/>
        </authorList>
    </citation>
    <scope>NUCLEOTIDE SEQUENCE [LARGE SCALE GENOMIC DNA]</scope>
    <source>
        <strain evidence="14 15">4D.3</strain>
    </source>
</reference>
<keyword evidence="5 9" id="KW-0653">Protein transport</keyword>
<feature type="region of interest" description="Disordered" evidence="10">
    <location>
        <begin position="142"/>
        <end position="227"/>
    </location>
</feature>
<evidence type="ECO:0000256" key="10">
    <source>
        <dbReference type="SAM" id="MobiDB-lite"/>
    </source>
</evidence>
<dbReference type="Gene3D" id="3.30.70.3220">
    <property type="match status" value="1"/>
</dbReference>
<evidence type="ECO:0000313" key="15">
    <source>
        <dbReference type="Proteomes" id="UP001651050"/>
    </source>
</evidence>
<evidence type="ECO:0000256" key="1">
    <source>
        <dbReference type="ARBA" id="ARBA00004651"/>
    </source>
</evidence>
<keyword evidence="2 9" id="KW-0813">Transport</keyword>
<evidence type="ECO:0000313" key="14">
    <source>
        <dbReference type="EMBL" id="MCK9793498.1"/>
    </source>
</evidence>
<dbReference type="NCBIfam" id="TIGR01129">
    <property type="entry name" value="secD"/>
    <property type="match status" value="1"/>
</dbReference>
<dbReference type="HAMAP" id="MF_01463_B">
    <property type="entry name" value="SecD_B"/>
    <property type="match status" value="1"/>
</dbReference>
<comment type="similarity">
    <text evidence="9">Belongs to the SecD/SecF family. SecD subfamily.</text>
</comment>
<protein>
    <recommendedName>
        <fullName evidence="9">Protein translocase subunit SecD</fullName>
    </recommendedName>
</protein>
<dbReference type="Proteomes" id="UP001651050">
    <property type="component" value="Unassembled WGS sequence"/>
</dbReference>
<comment type="subunit">
    <text evidence="9">Forms a complex with SecF. Part of the essential Sec protein translocation apparatus which comprises SecA, SecYEG and auxiliary proteins SecDF. Other proteins may also be involved.</text>
</comment>
<evidence type="ECO:0000259" key="11">
    <source>
        <dbReference type="Pfam" id="PF02355"/>
    </source>
</evidence>
<feature type="transmembrane region" description="Helical" evidence="9">
    <location>
        <begin position="435"/>
        <end position="457"/>
    </location>
</feature>
<evidence type="ECO:0000259" key="13">
    <source>
        <dbReference type="Pfam" id="PF22599"/>
    </source>
</evidence>
<accession>A0ABT0J1Y8</accession>
<dbReference type="InterPro" id="IPR022813">
    <property type="entry name" value="SecD/SecF_arch_bac"/>
</dbReference>
<feature type="compositionally biased region" description="Low complexity" evidence="10">
    <location>
        <begin position="193"/>
        <end position="212"/>
    </location>
</feature>
<feature type="compositionally biased region" description="Acidic residues" evidence="10">
    <location>
        <begin position="163"/>
        <end position="174"/>
    </location>
</feature>